<accession>A0A1C3YV75</accession>
<dbReference type="InterPro" id="IPR011990">
    <property type="entry name" value="TPR-like_helical_dom_sf"/>
</dbReference>
<reference evidence="2" key="1">
    <citation type="submission" date="2016-08" db="EMBL/GenBank/DDBJ databases">
        <authorList>
            <person name="Varghese N."/>
            <person name="Submissions Spin"/>
        </authorList>
    </citation>
    <scope>NUCLEOTIDE SEQUENCE [LARGE SCALE GENOMIC DNA]</scope>
    <source>
        <strain evidence="2">REICA_082</strain>
    </source>
</reference>
<name>A0A1C3YV75_9ENTR</name>
<proteinExistence type="predicted"/>
<dbReference type="OrthoDB" id="5959200at2"/>
<dbReference type="EMBL" id="FMAY01000001">
    <property type="protein sequence ID" value="SCB74016.1"/>
    <property type="molecule type" value="Genomic_DNA"/>
</dbReference>
<dbReference type="Proteomes" id="UP000198975">
    <property type="component" value="Unassembled WGS sequence"/>
</dbReference>
<organism evidence="1 2">
    <name type="scientific">Kosakonia oryzendophytica</name>
    <dbReference type="NCBI Taxonomy" id="1005665"/>
    <lineage>
        <taxon>Bacteria</taxon>
        <taxon>Pseudomonadati</taxon>
        <taxon>Pseudomonadota</taxon>
        <taxon>Gammaproteobacteria</taxon>
        <taxon>Enterobacterales</taxon>
        <taxon>Enterobacteriaceae</taxon>
        <taxon>Kosakonia</taxon>
    </lineage>
</organism>
<dbReference type="Gene3D" id="1.25.40.10">
    <property type="entry name" value="Tetratricopeptide repeat domain"/>
    <property type="match status" value="1"/>
</dbReference>
<evidence type="ECO:0000313" key="1">
    <source>
        <dbReference type="EMBL" id="SCB74016.1"/>
    </source>
</evidence>
<sequence length="550" mass="63773">MKKTILINGAVRDLEEFVLIIDCILEQREKANEHIDVVISTWHEDINKNLQLFNWIASKNIKIVGSAGIDVGGPANIFRQWRTLEAGLSVLEPDAYVLKGRTDKFLLRKDVIEAFINADLGDTAVRKAIQDERLAVEHISLSLPFMAKDMIYLGSISAIRKVMHFSVRTQYVADHIFNGIGPECFLWLEACKTDQQLMLLIQKLDLRFQSNEMMKCNNNVFDYDWSNLSPEMALLYSKWFEAFDRNFAFLTDIIKCSRSPSWGINEGLYKYQTGDREEFERLRSLVEKYTPEKRCTVEDLPFINSTALFIPTSNDDEMNAEWVPELPFRDEIDNIRNNYSREYSDIVLLRSKLIQRMLKSDAPDAKKLTHALRWNIRQRDNETLSMVYNWMLSNNGNIKYLSDDDCLFVLERMLDSFTFNGDTASIENAVIHLKQYFKKSAHLSVRIAEDYFRKRKLTYALYWFWRSYKSLPGNLGVNHGLGCTMLDLGFPRLALKFLRQANVIQPSDQTAAFTLIRCLVRCGKKSEAQVLMYNLSGHLRDEAARMLNVD</sequence>
<gene>
    <name evidence="1" type="ORF">GA0061071_101170</name>
</gene>
<evidence type="ECO:0000313" key="2">
    <source>
        <dbReference type="Proteomes" id="UP000198975"/>
    </source>
</evidence>
<keyword evidence="2" id="KW-1185">Reference proteome</keyword>
<protein>
    <submittedName>
        <fullName evidence="1">Uncharacterized protein</fullName>
    </submittedName>
</protein>
<dbReference type="AlphaFoldDB" id="A0A1C3YV75"/>
<dbReference type="RefSeq" id="WP_061494110.1">
    <property type="nucleotide sequence ID" value="NZ_CP115659.1"/>
</dbReference>
<dbReference type="SUPFAM" id="SSF48452">
    <property type="entry name" value="TPR-like"/>
    <property type="match status" value="1"/>
</dbReference>